<dbReference type="EMBL" id="BAAADD010000002">
    <property type="protein sequence ID" value="GAA0561489.1"/>
    <property type="molecule type" value="Genomic_DNA"/>
</dbReference>
<keyword evidence="1" id="KW-1133">Transmembrane helix</keyword>
<gene>
    <name evidence="2" type="ORF">GCM10008942_07390</name>
</gene>
<dbReference type="Pfam" id="PF04120">
    <property type="entry name" value="Iron_permease"/>
    <property type="match status" value="1"/>
</dbReference>
<evidence type="ECO:0000256" key="1">
    <source>
        <dbReference type="SAM" id="Phobius"/>
    </source>
</evidence>
<dbReference type="RefSeq" id="WP_208393736.1">
    <property type="nucleotide sequence ID" value="NZ_BAAADD010000002.1"/>
</dbReference>
<accession>A0ABN1I8Y0</accession>
<feature type="transmembrane region" description="Helical" evidence="1">
    <location>
        <begin position="61"/>
        <end position="80"/>
    </location>
</feature>
<keyword evidence="1" id="KW-0812">Transmembrane</keyword>
<evidence type="ECO:0000313" key="2">
    <source>
        <dbReference type="EMBL" id="GAA0561489.1"/>
    </source>
</evidence>
<sequence length="144" mass="16042">MRTKPLSDTIHPAPNVMRRQFARVAWHVVGVTEHPLTFILACIVVAIWAISSFIFRLDDTWQTMIGTATTMGTFLMVFLVQSTQNRNSAAVQAKLDELIRALEPANNKFIGLEHRTIQHAHELHLETVAEEIASKAAGLNGNRG</sequence>
<protein>
    <submittedName>
        <fullName evidence="2">Low affinity iron permease family protein</fullName>
    </submittedName>
</protein>
<proteinExistence type="predicted"/>
<comment type="caution">
    <text evidence="2">The sequence shown here is derived from an EMBL/GenBank/DDBJ whole genome shotgun (WGS) entry which is preliminary data.</text>
</comment>
<dbReference type="InterPro" id="IPR007251">
    <property type="entry name" value="Iron_permease_Fet4"/>
</dbReference>
<feature type="transmembrane region" description="Helical" evidence="1">
    <location>
        <begin position="36"/>
        <end position="55"/>
    </location>
</feature>
<organism evidence="2 3">
    <name type="scientific">Rhizomicrobium electricum</name>
    <dbReference type="NCBI Taxonomy" id="480070"/>
    <lineage>
        <taxon>Bacteria</taxon>
        <taxon>Pseudomonadati</taxon>
        <taxon>Pseudomonadota</taxon>
        <taxon>Alphaproteobacteria</taxon>
        <taxon>Micropepsales</taxon>
        <taxon>Micropepsaceae</taxon>
        <taxon>Rhizomicrobium</taxon>
    </lineage>
</organism>
<reference evidence="3" key="1">
    <citation type="journal article" date="2019" name="Int. J. Syst. Evol. Microbiol.">
        <title>The Global Catalogue of Microorganisms (GCM) 10K type strain sequencing project: providing services to taxonomists for standard genome sequencing and annotation.</title>
        <authorList>
            <consortium name="The Broad Institute Genomics Platform"/>
            <consortium name="The Broad Institute Genome Sequencing Center for Infectious Disease"/>
            <person name="Wu L."/>
            <person name="Ma J."/>
        </authorList>
    </citation>
    <scope>NUCLEOTIDE SEQUENCE [LARGE SCALE GENOMIC DNA]</scope>
    <source>
        <strain evidence="3">JCM 15089</strain>
    </source>
</reference>
<keyword evidence="1" id="KW-0472">Membrane</keyword>
<name>A0ABN1I8Y0_9PROT</name>
<evidence type="ECO:0000313" key="3">
    <source>
        <dbReference type="Proteomes" id="UP001499951"/>
    </source>
</evidence>
<dbReference type="Proteomes" id="UP001499951">
    <property type="component" value="Unassembled WGS sequence"/>
</dbReference>
<keyword evidence="3" id="KW-1185">Reference proteome</keyword>